<sequence>MSDAGQPDGVAVSIRGLNLGFRTPRGPALALRDVSLDLGRGRALGLVGESGSGKSTLVSAILRLLPGNVERLSGEIRSGGEDLLQLAPERMRQLRGTRFAMIFQDPMTALNPVFRIGTQLVDLQRARHPRLPRALLHERAVAMLRRVGIPEAERRVHGYPHEFSGGMRQRVMIAAALLAEPEVLLADEPTTALDPTVEGQIVRLLSALRAEMGGTMVLISHSLALIGELCDDVAVLYAGVVVETGTVREVLEQPLHPYTRALLACEVGADAPRGVPLRSIPGEVPDIARLPPGCIFADRCALVIEACRAAQPALRPPGEASAAGAATAAAPSGPSPDGPVPGNPTADGLTPDVAGPGAAIPGVAISSAATSAGPASGVLAGDAPPHEAPLPADAVRMGRGDTPRNGTIRRGDAFRANARMAACIRI</sequence>
<feature type="compositionally biased region" description="Low complexity" evidence="8">
    <location>
        <begin position="316"/>
        <end position="332"/>
    </location>
</feature>
<dbReference type="Gene3D" id="3.40.50.300">
    <property type="entry name" value="P-loop containing nucleotide triphosphate hydrolases"/>
    <property type="match status" value="1"/>
</dbReference>
<evidence type="ECO:0000256" key="8">
    <source>
        <dbReference type="SAM" id="MobiDB-lite"/>
    </source>
</evidence>
<comment type="caution">
    <text evidence="10">The sequence shown here is derived from an EMBL/GenBank/DDBJ whole genome shotgun (WGS) entry which is preliminary data.</text>
</comment>
<feature type="compositionally biased region" description="Pro residues" evidence="8">
    <location>
        <begin position="333"/>
        <end position="342"/>
    </location>
</feature>
<evidence type="ECO:0000256" key="4">
    <source>
        <dbReference type="ARBA" id="ARBA00022475"/>
    </source>
</evidence>
<keyword evidence="4" id="KW-1003">Cell membrane</keyword>
<dbReference type="PANTHER" id="PTHR43297:SF2">
    <property type="entry name" value="DIPEPTIDE TRANSPORT ATP-BINDING PROTEIN DPPD"/>
    <property type="match status" value="1"/>
</dbReference>
<dbReference type="NCBIfam" id="TIGR01727">
    <property type="entry name" value="oligo_HPY"/>
    <property type="match status" value="1"/>
</dbReference>
<keyword evidence="7" id="KW-0472">Membrane</keyword>
<feature type="region of interest" description="Disordered" evidence="8">
    <location>
        <begin position="315"/>
        <end position="355"/>
    </location>
</feature>
<evidence type="ECO:0000313" key="10">
    <source>
        <dbReference type="EMBL" id="MFC0410057.1"/>
    </source>
</evidence>
<dbReference type="Pfam" id="PF00005">
    <property type="entry name" value="ABC_tran"/>
    <property type="match status" value="1"/>
</dbReference>
<dbReference type="SMART" id="SM00382">
    <property type="entry name" value="AAA"/>
    <property type="match status" value="1"/>
</dbReference>
<dbReference type="GO" id="GO:0005524">
    <property type="term" value="F:ATP binding"/>
    <property type="evidence" value="ECO:0007669"/>
    <property type="project" value="UniProtKB-KW"/>
</dbReference>
<feature type="domain" description="ABC transporter" evidence="9">
    <location>
        <begin position="14"/>
        <end position="263"/>
    </location>
</feature>
<dbReference type="Pfam" id="PF08352">
    <property type="entry name" value="oligo_HPY"/>
    <property type="match status" value="1"/>
</dbReference>
<name>A0ABV6JXP0_9PROT</name>
<evidence type="ECO:0000256" key="7">
    <source>
        <dbReference type="ARBA" id="ARBA00023136"/>
    </source>
</evidence>
<evidence type="ECO:0000313" key="11">
    <source>
        <dbReference type="Proteomes" id="UP001589865"/>
    </source>
</evidence>
<evidence type="ECO:0000256" key="1">
    <source>
        <dbReference type="ARBA" id="ARBA00004417"/>
    </source>
</evidence>
<dbReference type="PROSITE" id="PS50893">
    <property type="entry name" value="ABC_TRANSPORTER_2"/>
    <property type="match status" value="1"/>
</dbReference>
<dbReference type="RefSeq" id="WP_377045803.1">
    <property type="nucleotide sequence ID" value="NZ_JBHLUN010000012.1"/>
</dbReference>
<evidence type="ECO:0000256" key="3">
    <source>
        <dbReference type="ARBA" id="ARBA00022448"/>
    </source>
</evidence>
<dbReference type="SUPFAM" id="SSF52540">
    <property type="entry name" value="P-loop containing nucleoside triphosphate hydrolases"/>
    <property type="match status" value="1"/>
</dbReference>
<dbReference type="InterPro" id="IPR027417">
    <property type="entry name" value="P-loop_NTPase"/>
</dbReference>
<feature type="region of interest" description="Disordered" evidence="8">
    <location>
        <begin position="373"/>
        <end position="409"/>
    </location>
</feature>
<dbReference type="PANTHER" id="PTHR43297">
    <property type="entry name" value="OLIGOPEPTIDE TRANSPORT ATP-BINDING PROTEIN APPD"/>
    <property type="match status" value="1"/>
</dbReference>
<dbReference type="InterPro" id="IPR013563">
    <property type="entry name" value="Oligopep_ABC_C"/>
</dbReference>
<comment type="similarity">
    <text evidence="2">Belongs to the ABC transporter superfamily.</text>
</comment>
<proteinExistence type="inferred from homology"/>
<protein>
    <submittedName>
        <fullName evidence="10">ABC transporter ATP-binding protein</fullName>
    </submittedName>
</protein>
<dbReference type="InterPro" id="IPR017871">
    <property type="entry name" value="ABC_transporter-like_CS"/>
</dbReference>
<gene>
    <name evidence="10" type="ORF">ACFFGY_17530</name>
</gene>
<dbReference type="CDD" id="cd03257">
    <property type="entry name" value="ABC_NikE_OppD_transporters"/>
    <property type="match status" value="1"/>
</dbReference>
<reference evidence="10 11" key="1">
    <citation type="submission" date="2024-09" db="EMBL/GenBank/DDBJ databases">
        <authorList>
            <person name="Sun Q."/>
            <person name="Mori K."/>
        </authorList>
    </citation>
    <scope>NUCLEOTIDE SEQUENCE [LARGE SCALE GENOMIC DNA]</scope>
    <source>
        <strain evidence="10 11">TBRC 5777</strain>
    </source>
</reference>
<dbReference type="InterPro" id="IPR003593">
    <property type="entry name" value="AAA+_ATPase"/>
</dbReference>
<keyword evidence="5" id="KW-0547">Nucleotide-binding</keyword>
<organism evidence="10 11">
    <name type="scientific">Roseomonas elaeocarpi</name>
    <dbReference type="NCBI Taxonomy" id="907779"/>
    <lineage>
        <taxon>Bacteria</taxon>
        <taxon>Pseudomonadati</taxon>
        <taxon>Pseudomonadota</taxon>
        <taxon>Alphaproteobacteria</taxon>
        <taxon>Acetobacterales</taxon>
        <taxon>Roseomonadaceae</taxon>
        <taxon>Roseomonas</taxon>
    </lineage>
</organism>
<dbReference type="InterPro" id="IPR050388">
    <property type="entry name" value="ABC_Ni/Peptide_Import"/>
</dbReference>
<comment type="subcellular location">
    <subcellularLocation>
        <location evidence="1">Cell inner membrane</location>
        <topology evidence="1">Peripheral membrane protein</topology>
    </subcellularLocation>
</comment>
<evidence type="ECO:0000256" key="6">
    <source>
        <dbReference type="ARBA" id="ARBA00022840"/>
    </source>
</evidence>
<evidence type="ECO:0000259" key="9">
    <source>
        <dbReference type="PROSITE" id="PS50893"/>
    </source>
</evidence>
<dbReference type="Proteomes" id="UP001589865">
    <property type="component" value="Unassembled WGS sequence"/>
</dbReference>
<keyword evidence="6 10" id="KW-0067">ATP-binding</keyword>
<keyword evidence="3" id="KW-0813">Transport</keyword>
<accession>A0ABV6JXP0</accession>
<keyword evidence="11" id="KW-1185">Reference proteome</keyword>
<evidence type="ECO:0000256" key="5">
    <source>
        <dbReference type="ARBA" id="ARBA00022741"/>
    </source>
</evidence>
<dbReference type="EMBL" id="JBHLUN010000012">
    <property type="protein sequence ID" value="MFC0410057.1"/>
    <property type="molecule type" value="Genomic_DNA"/>
</dbReference>
<dbReference type="InterPro" id="IPR003439">
    <property type="entry name" value="ABC_transporter-like_ATP-bd"/>
</dbReference>
<dbReference type="PROSITE" id="PS00211">
    <property type="entry name" value="ABC_TRANSPORTER_1"/>
    <property type="match status" value="1"/>
</dbReference>
<evidence type="ECO:0000256" key="2">
    <source>
        <dbReference type="ARBA" id="ARBA00005417"/>
    </source>
</evidence>